<dbReference type="SUPFAM" id="SSF56024">
    <property type="entry name" value="Phospholipase D/nuclease"/>
    <property type="match status" value="1"/>
</dbReference>
<dbReference type="EMBL" id="GG704964">
    <property type="protein sequence ID" value="EEY97223.1"/>
    <property type="molecule type" value="Genomic_DNA"/>
</dbReference>
<evidence type="ECO:0000259" key="7">
    <source>
        <dbReference type="PROSITE" id="PS50035"/>
    </source>
</evidence>
<evidence type="ECO:0000256" key="6">
    <source>
        <dbReference type="ARBA" id="ARBA00023098"/>
    </source>
</evidence>
<dbReference type="GO" id="GO:0016891">
    <property type="term" value="F:RNA endonuclease activity producing 5'-phosphomonoesters, hydrolytic mechanism"/>
    <property type="evidence" value="ECO:0007669"/>
    <property type="project" value="TreeGrafter"/>
</dbReference>
<sequence>MQISDLSLNELTTVILREFSSERRSGSDIVKLFNYLGFSDDYWELNKKGEFGSRRDFTNKKLAEINGTFKLISLIEILVDDRQTQNPDEIACELNKILKHDGLLLYKTENEIYKIGGKSTQEDLQLKPVFEKIEKEIIEHIKTSKYSVWVAVAWITSKPIAEALYRQHQKGVNIRIIVNDDSLTESKGIRFEKSEIEYYKISPKNGNFNNLMHHKFCVIDFKKVITGSFNWTVKASFNNENITVIEQKDQAEKYADEFIKLIKDLPRR</sequence>
<dbReference type="Proteomes" id="UP000012047">
    <property type="component" value="Unassembled WGS sequence"/>
</dbReference>
<dbReference type="PROSITE" id="PS50035">
    <property type="entry name" value="PLD"/>
    <property type="match status" value="1"/>
</dbReference>
<accession>D0S9Y6</accession>
<keyword evidence="6" id="KW-0443">Lipid metabolism</keyword>
<keyword evidence="4" id="KW-0378">Hydrolase</keyword>
<dbReference type="EC" id="3.1.4.4" evidence="3"/>
<dbReference type="eggNOG" id="COG1502">
    <property type="taxonomic scope" value="Bacteria"/>
</dbReference>
<keyword evidence="5" id="KW-0442">Lipid degradation</keyword>
<dbReference type="HOGENOM" id="CLU_096754_0_0_6"/>
<organism evidence="8 9">
    <name type="scientific">Acinetobacter johnsonii SH046</name>
    <dbReference type="NCBI Taxonomy" id="575586"/>
    <lineage>
        <taxon>Bacteria</taxon>
        <taxon>Pseudomonadati</taxon>
        <taxon>Pseudomonadota</taxon>
        <taxon>Gammaproteobacteria</taxon>
        <taxon>Moraxellales</taxon>
        <taxon>Moraxellaceae</taxon>
        <taxon>Acinetobacter</taxon>
    </lineage>
</organism>
<dbReference type="Pfam" id="PF13091">
    <property type="entry name" value="PLDc_2"/>
    <property type="match status" value="1"/>
</dbReference>
<dbReference type="GO" id="GO:0006793">
    <property type="term" value="P:phosphorus metabolic process"/>
    <property type="evidence" value="ECO:0007669"/>
    <property type="project" value="UniProtKB-ARBA"/>
</dbReference>
<dbReference type="RefSeq" id="WP_005399650.1">
    <property type="nucleotide sequence ID" value="NZ_GG704964.1"/>
</dbReference>
<comment type="similarity">
    <text evidence="2">Belongs to the phospholipase D family.</text>
</comment>
<dbReference type="CDD" id="cd09174">
    <property type="entry name" value="PLDc_Nuc_like_unchar2"/>
    <property type="match status" value="1"/>
</dbReference>
<evidence type="ECO:0000256" key="4">
    <source>
        <dbReference type="ARBA" id="ARBA00022801"/>
    </source>
</evidence>
<dbReference type="GO" id="GO:0016042">
    <property type="term" value="P:lipid catabolic process"/>
    <property type="evidence" value="ECO:0007669"/>
    <property type="project" value="UniProtKB-KW"/>
</dbReference>
<evidence type="ECO:0000256" key="1">
    <source>
        <dbReference type="ARBA" id="ARBA00000798"/>
    </source>
</evidence>
<dbReference type="GO" id="GO:0004630">
    <property type="term" value="F:phospholipase D activity"/>
    <property type="evidence" value="ECO:0007669"/>
    <property type="project" value="UniProtKB-EC"/>
</dbReference>
<comment type="catalytic activity">
    <reaction evidence="1">
        <text>a 1,2-diacyl-sn-glycero-3-phosphocholine + H2O = a 1,2-diacyl-sn-glycero-3-phosphate + choline + H(+)</text>
        <dbReference type="Rhea" id="RHEA:14445"/>
        <dbReference type="ChEBI" id="CHEBI:15354"/>
        <dbReference type="ChEBI" id="CHEBI:15377"/>
        <dbReference type="ChEBI" id="CHEBI:15378"/>
        <dbReference type="ChEBI" id="CHEBI:57643"/>
        <dbReference type="ChEBI" id="CHEBI:58608"/>
        <dbReference type="EC" id="3.1.4.4"/>
    </reaction>
</comment>
<evidence type="ECO:0000256" key="2">
    <source>
        <dbReference type="ARBA" id="ARBA00008664"/>
    </source>
</evidence>
<name>D0S9Y6_ACIJO</name>
<feature type="domain" description="PLD phosphodiesterase" evidence="7">
    <location>
        <begin position="208"/>
        <end position="235"/>
    </location>
</feature>
<evidence type="ECO:0000313" key="8">
    <source>
        <dbReference type="EMBL" id="EEY97223.1"/>
    </source>
</evidence>
<evidence type="ECO:0000256" key="3">
    <source>
        <dbReference type="ARBA" id="ARBA00012027"/>
    </source>
</evidence>
<dbReference type="InterPro" id="IPR025202">
    <property type="entry name" value="PLD-like_dom"/>
</dbReference>
<dbReference type="PANTHER" id="PTHR43856">
    <property type="entry name" value="CARDIOLIPIN HYDROLASE"/>
    <property type="match status" value="1"/>
</dbReference>
<reference evidence="9" key="1">
    <citation type="journal article" date="2012" name="PLoS ONE">
        <title>The success of Acinetobacter species; genetic, metabolic and virulence attributes.</title>
        <authorList>
            <person name="Peleg A.Y."/>
            <person name="de Breij A."/>
            <person name="Adams M.D."/>
            <person name="Cerqueira G.M."/>
            <person name="Mocali S."/>
            <person name="Galardini M."/>
            <person name="Nibbering P.H."/>
            <person name="Earl A.M."/>
            <person name="Ward D.V."/>
            <person name="Paterson D.L."/>
            <person name="Seifert H."/>
            <person name="Dijkshoorn L."/>
        </authorList>
    </citation>
    <scope>NUCLEOTIDE SEQUENCE [LARGE SCALE GENOMIC DNA]</scope>
    <source>
        <strain evidence="9">SH046</strain>
    </source>
</reference>
<protein>
    <recommendedName>
        <fullName evidence="3">phospholipase D</fullName>
        <ecNumber evidence="3">3.1.4.4</ecNumber>
    </recommendedName>
</protein>
<dbReference type="PANTHER" id="PTHR43856:SF1">
    <property type="entry name" value="MITOCHONDRIAL CARDIOLIPIN HYDROLASE"/>
    <property type="match status" value="1"/>
</dbReference>
<dbReference type="Gene3D" id="3.30.870.10">
    <property type="entry name" value="Endonuclease Chain A"/>
    <property type="match status" value="1"/>
</dbReference>
<gene>
    <name evidence="8" type="ORF">HMPREF0016_00306</name>
</gene>
<dbReference type="InterPro" id="IPR001736">
    <property type="entry name" value="PLipase_D/transphosphatidylase"/>
</dbReference>
<evidence type="ECO:0000256" key="5">
    <source>
        <dbReference type="ARBA" id="ARBA00022963"/>
    </source>
</evidence>
<evidence type="ECO:0000313" key="9">
    <source>
        <dbReference type="Proteomes" id="UP000012047"/>
    </source>
</evidence>
<dbReference type="InterPro" id="IPR051406">
    <property type="entry name" value="PLD_domain"/>
</dbReference>
<dbReference type="AlphaFoldDB" id="D0S9Y6"/>
<proteinExistence type="inferred from homology"/>